<protein>
    <recommendedName>
        <fullName evidence="4">Alkaline shock response membrane anchor protein AmaP</fullName>
    </recommendedName>
</protein>
<sequence length="195" mass="20614">MDRKTARGNRLGLLIIGLLLTAAGVYALVRGTRLLPQSWASATEPLISPATRAGFARTAPWSWAALSLAAVVLALYGLRWLIVQGRSGRLRGIRLEHGPGGVTDVRADTVTEAMAAEVGAHPAIHDVTAAMTGTSAHPAVRLRLTADETTPMSAICEQIGGVAVPRMRQVLETEHVPAVAKVSLAEPPRPRRTVA</sequence>
<name>A0A852V4V1_9ACTN</name>
<evidence type="ECO:0000313" key="3">
    <source>
        <dbReference type="Proteomes" id="UP000576393"/>
    </source>
</evidence>
<comment type="caution">
    <text evidence="2">The sequence shown here is derived from an EMBL/GenBank/DDBJ whole genome shotgun (WGS) entry which is preliminary data.</text>
</comment>
<dbReference type="RefSeq" id="WP_179824866.1">
    <property type="nucleotide sequence ID" value="NZ_JACCCO010000002.1"/>
</dbReference>
<proteinExistence type="predicted"/>
<evidence type="ECO:0000313" key="2">
    <source>
        <dbReference type="EMBL" id="NYF42343.1"/>
    </source>
</evidence>
<keyword evidence="1" id="KW-0472">Membrane</keyword>
<dbReference type="EMBL" id="JACCCO010000002">
    <property type="protein sequence ID" value="NYF42343.1"/>
    <property type="molecule type" value="Genomic_DNA"/>
</dbReference>
<evidence type="ECO:0000256" key="1">
    <source>
        <dbReference type="SAM" id="Phobius"/>
    </source>
</evidence>
<keyword evidence="1" id="KW-0812">Transmembrane</keyword>
<feature type="transmembrane region" description="Helical" evidence="1">
    <location>
        <begin position="61"/>
        <end position="82"/>
    </location>
</feature>
<accession>A0A852V4V1</accession>
<dbReference type="Proteomes" id="UP000576393">
    <property type="component" value="Unassembled WGS sequence"/>
</dbReference>
<gene>
    <name evidence="2" type="ORF">HDA43_004544</name>
</gene>
<dbReference type="AlphaFoldDB" id="A0A852V4V1"/>
<keyword evidence="1" id="KW-1133">Transmembrane helix</keyword>
<keyword evidence="3" id="KW-1185">Reference proteome</keyword>
<organism evidence="2 3">
    <name type="scientific">Streptosporangium sandarakinum</name>
    <dbReference type="NCBI Taxonomy" id="1260955"/>
    <lineage>
        <taxon>Bacteria</taxon>
        <taxon>Bacillati</taxon>
        <taxon>Actinomycetota</taxon>
        <taxon>Actinomycetes</taxon>
        <taxon>Streptosporangiales</taxon>
        <taxon>Streptosporangiaceae</taxon>
        <taxon>Streptosporangium</taxon>
    </lineage>
</organism>
<evidence type="ECO:0008006" key="4">
    <source>
        <dbReference type="Google" id="ProtNLM"/>
    </source>
</evidence>
<reference evidence="2 3" key="1">
    <citation type="submission" date="2020-07" db="EMBL/GenBank/DDBJ databases">
        <title>Sequencing the genomes of 1000 actinobacteria strains.</title>
        <authorList>
            <person name="Klenk H.-P."/>
        </authorList>
    </citation>
    <scope>NUCLEOTIDE SEQUENCE [LARGE SCALE GENOMIC DNA]</scope>
    <source>
        <strain evidence="2 3">DSM 45763</strain>
    </source>
</reference>